<gene>
    <name evidence="8" type="ORF">EKO27_g10627</name>
</gene>
<dbReference type="InterPro" id="IPR017972">
    <property type="entry name" value="Cyt_P450_CS"/>
</dbReference>
<evidence type="ECO:0000256" key="1">
    <source>
        <dbReference type="ARBA" id="ARBA00010617"/>
    </source>
</evidence>
<dbReference type="GO" id="GO:0020037">
    <property type="term" value="F:heme binding"/>
    <property type="evidence" value="ECO:0007669"/>
    <property type="project" value="InterPro"/>
</dbReference>
<dbReference type="SUPFAM" id="SSF48264">
    <property type="entry name" value="Cytochrome P450"/>
    <property type="match status" value="1"/>
</dbReference>
<dbReference type="PROSITE" id="PS00086">
    <property type="entry name" value="CYTOCHROME_P450"/>
    <property type="match status" value="1"/>
</dbReference>
<dbReference type="PANTHER" id="PTHR46300:SF2">
    <property type="entry name" value="CYTOCHROME P450 MONOOXYGENASE ALNH-RELATED"/>
    <property type="match status" value="1"/>
</dbReference>
<dbReference type="CDD" id="cd11065">
    <property type="entry name" value="CYP64-like"/>
    <property type="match status" value="1"/>
</dbReference>
<keyword evidence="9" id="KW-1185">Reference proteome</keyword>
<dbReference type="GO" id="GO:0016705">
    <property type="term" value="F:oxidoreductase activity, acting on paired donors, with incorporation or reduction of molecular oxygen"/>
    <property type="evidence" value="ECO:0007669"/>
    <property type="project" value="InterPro"/>
</dbReference>
<keyword evidence="6 7" id="KW-0349">Heme</keyword>
<comment type="cofactor">
    <cofactor evidence="6">
        <name>heme</name>
        <dbReference type="ChEBI" id="CHEBI:30413"/>
    </cofactor>
</comment>
<sequence>MALLILTLGLLSSVLILYSCIRLLSTRRPPNFPPGPPTLAVLGNLHQLPIKKQYLKLSELCRKYSSNGLMGLRLGPSTYAVVINSWKVAGDLLDQRGAIYSSRPFFSAAALVMPAPGDYHLALLQYGPKWRKERKTVMEFLKKSEVEKRSLIEEAESCQLKTLLTSPSKVYDLLVEPARYHEHGRRYHGAIIMASVFGTRTKAFVEGSLIKRFSDTQDDWENIMAPGGIPPYEILPFLKLVPEFLTPWRGWRQKVESVGRNQHRLYREQFLRVRERMAQGRSKGCFMEDLLRRQEKDGYSDVDLEYIGGVLLEGGSDTTANAFQTFLFAMAAYPSILKMAQQEVDGVYGSGKMPTETKEEELPFLTACLLEVLRWRPGFASGIPHATTRDDMYEGSFIPANTAVLVNIWGINHDPEVFENPEVFDPTRFLRYPRDSQRSRGEDGNILPGRRVWSFGGGRRTCVGQDMAQKSLLLTTAKVVWCFDIEAASPDKIDTSVNGFHGGILMGPKPWEARFRVRGEDRKCIIEREWEKADAYLREFE</sequence>
<dbReference type="PRINTS" id="PR00385">
    <property type="entry name" value="P450"/>
</dbReference>
<proteinExistence type="inferred from homology"/>
<dbReference type="InterPro" id="IPR036396">
    <property type="entry name" value="Cyt_P450_sf"/>
</dbReference>
<dbReference type="Proteomes" id="UP000286045">
    <property type="component" value="Unassembled WGS sequence"/>
</dbReference>
<dbReference type="STRING" id="363999.A0A439CQP2"/>
<evidence type="ECO:0008006" key="10">
    <source>
        <dbReference type="Google" id="ProtNLM"/>
    </source>
</evidence>
<dbReference type="InterPro" id="IPR001128">
    <property type="entry name" value="Cyt_P450"/>
</dbReference>
<evidence type="ECO:0000256" key="7">
    <source>
        <dbReference type="RuleBase" id="RU000461"/>
    </source>
</evidence>
<dbReference type="InterPro" id="IPR002401">
    <property type="entry name" value="Cyt_P450_E_grp-I"/>
</dbReference>
<dbReference type="PRINTS" id="PR00463">
    <property type="entry name" value="EP450I"/>
</dbReference>
<evidence type="ECO:0000313" key="8">
    <source>
        <dbReference type="EMBL" id="RWA04479.1"/>
    </source>
</evidence>
<accession>A0A439CQP2</accession>
<reference evidence="8 9" key="1">
    <citation type="submission" date="2018-12" db="EMBL/GenBank/DDBJ databases">
        <title>Draft genome sequence of Xylaria grammica IHI A82.</title>
        <authorList>
            <person name="Buettner E."/>
            <person name="Kellner H."/>
        </authorList>
    </citation>
    <scope>NUCLEOTIDE SEQUENCE [LARGE SCALE GENOMIC DNA]</scope>
    <source>
        <strain evidence="8 9">IHI A82</strain>
    </source>
</reference>
<keyword evidence="4 6" id="KW-0408">Iron</keyword>
<organism evidence="8 9">
    <name type="scientific">Xylaria grammica</name>
    <dbReference type="NCBI Taxonomy" id="363999"/>
    <lineage>
        <taxon>Eukaryota</taxon>
        <taxon>Fungi</taxon>
        <taxon>Dikarya</taxon>
        <taxon>Ascomycota</taxon>
        <taxon>Pezizomycotina</taxon>
        <taxon>Sordariomycetes</taxon>
        <taxon>Xylariomycetidae</taxon>
        <taxon>Xylariales</taxon>
        <taxon>Xylariaceae</taxon>
        <taxon>Xylaria</taxon>
    </lineage>
</organism>
<evidence type="ECO:0000313" key="9">
    <source>
        <dbReference type="Proteomes" id="UP000286045"/>
    </source>
</evidence>
<dbReference type="EMBL" id="RYZI01000563">
    <property type="protein sequence ID" value="RWA04479.1"/>
    <property type="molecule type" value="Genomic_DNA"/>
</dbReference>
<comment type="caution">
    <text evidence="8">The sequence shown here is derived from an EMBL/GenBank/DDBJ whole genome shotgun (WGS) entry which is preliminary data.</text>
</comment>
<keyword evidence="3 7" id="KW-0560">Oxidoreductase</keyword>
<evidence type="ECO:0000256" key="5">
    <source>
        <dbReference type="ARBA" id="ARBA00023033"/>
    </source>
</evidence>
<dbReference type="GO" id="GO:0004497">
    <property type="term" value="F:monooxygenase activity"/>
    <property type="evidence" value="ECO:0007669"/>
    <property type="project" value="UniProtKB-KW"/>
</dbReference>
<feature type="binding site" description="axial binding residue" evidence="6">
    <location>
        <position position="462"/>
    </location>
    <ligand>
        <name>heme</name>
        <dbReference type="ChEBI" id="CHEBI:30413"/>
    </ligand>
    <ligandPart>
        <name>Fe</name>
        <dbReference type="ChEBI" id="CHEBI:18248"/>
    </ligandPart>
</feature>
<keyword evidence="2 6" id="KW-0479">Metal-binding</keyword>
<dbReference type="InterPro" id="IPR050364">
    <property type="entry name" value="Cytochrome_P450_fung"/>
</dbReference>
<evidence type="ECO:0000256" key="4">
    <source>
        <dbReference type="ARBA" id="ARBA00023004"/>
    </source>
</evidence>
<dbReference type="AlphaFoldDB" id="A0A439CQP2"/>
<dbReference type="GO" id="GO:0005506">
    <property type="term" value="F:iron ion binding"/>
    <property type="evidence" value="ECO:0007669"/>
    <property type="project" value="InterPro"/>
</dbReference>
<evidence type="ECO:0000256" key="3">
    <source>
        <dbReference type="ARBA" id="ARBA00023002"/>
    </source>
</evidence>
<evidence type="ECO:0000256" key="2">
    <source>
        <dbReference type="ARBA" id="ARBA00022723"/>
    </source>
</evidence>
<name>A0A439CQP2_9PEZI</name>
<dbReference type="Pfam" id="PF00067">
    <property type="entry name" value="p450"/>
    <property type="match status" value="1"/>
</dbReference>
<protein>
    <recommendedName>
        <fullName evidence="10">Cytochrome P450</fullName>
    </recommendedName>
</protein>
<dbReference type="Gene3D" id="1.10.630.10">
    <property type="entry name" value="Cytochrome P450"/>
    <property type="match status" value="1"/>
</dbReference>
<evidence type="ECO:0000256" key="6">
    <source>
        <dbReference type="PIRSR" id="PIRSR602401-1"/>
    </source>
</evidence>
<comment type="similarity">
    <text evidence="1 7">Belongs to the cytochrome P450 family.</text>
</comment>
<keyword evidence="5 7" id="KW-0503">Monooxygenase</keyword>
<dbReference type="PANTHER" id="PTHR46300">
    <property type="entry name" value="P450, PUTATIVE (EUROFUNG)-RELATED-RELATED"/>
    <property type="match status" value="1"/>
</dbReference>